<name>A0A1M6YIV6_9FIRM</name>
<evidence type="ECO:0000256" key="1">
    <source>
        <dbReference type="ARBA" id="ARBA00022741"/>
    </source>
</evidence>
<dbReference type="SMART" id="SM00382">
    <property type="entry name" value="AAA"/>
    <property type="match status" value="2"/>
</dbReference>
<evidence type="ECO:0000313" key="5">
    <source>
        <dbReference type="EMBL" id="SHL18294.1"/>
    </source>
</evidence>
<keyword evidence="1" id="KW-0547">Nucleotide-binding</keyword>
<dbReference type="EMBL" id="FRAC01000025">
    <property type="protein sequence ID" value="SHL18294.1"/>
    <property type="molecule type" value="Genomic_DNA"/>
</dbReference>
<dbReference type="OrthoDB" id="9801441at2"/>
<dbReference type="AlphaFoldDB" id="A0A1M6YIV6"/>
<feature type="domain" description="ABC transporter" evidence="4">
    <location>
        <begin position="4"/>
        <end position="237"/>
    </location>
</feature>
<dbReference type="PANTHER" id="PTHR42855:SF2">
    <property type="entry name" value="DRUG RESISTANCE ABC TRANSPORTER,ATP-BINDING PROTEIN"/>
    <property type="match status" value="1"/>
</dbReference>
<sequence length="509" mass="58875">MSQIRINEMNFSYKTFYEPIFQKVTLNLETDWRLGLIGRNGRGKTTFLKLLHGELSPDSGKISMDTGTELFPYESKVIYPLTMDVIKENIGGLRTLEDNLEDMETLGRYLELDGFSMESSIRKEMYRMKLSEELLTRDFSLLSEGEKTKVLLIALFLRKDTYLLLDEPTNHLDIRGKKDVAEYLRRKKGFLVVSHDRSFLDEVVDHILAINKSDITIEQGNFTTWKENKDLKDEFEARAGERLGREVRQLERHAKESRLWAGSANTQKYPFASHARTNGAKAYMGQAKRSEQQIKDKIEEKKSLLLNYETAKNLDFQQLEAEGTWLVKGKDIMYSYGSRELFYGLSFVIKKGDRIWVRGGNGAGKSTLLKLIAGQLSTRGITRSEGLKITEALQEPYWREGYVKELMKDEGINPESFEKLCRLFDLPESLFERPFETFSKGEQKKLEIARALSMENHLILLDEPLNYMDIYFREQLEKAVLAVNPTLVFVEHDEWFGERVATRVIPVGE</sequence>
<evidence type="ECO:0000256" key="2">
    <source>
        <dbReference type="ARBA" id="ARBA00022840"/>
    </source>
</evidence>
<dbReference type="SUPFAM" id="SSF52540">
    <property type="entry name" value="P-loop containing nucleoside triphosphate hydrolases"/>
    <property type="match status" value="2"/>
</dbReference>
<evidence type="ECO:0000313" key="6">
    <source>
        <dbReference type="Proteomes" id="UP000184386"/>
    </source>
</evidence>
<protein>
    <submittedName>
        <fullName evidence="5">Lincosamide and streptogramin A transport system ATP-binding/permease protein</fullName>
    </submittedName>
</protein>
<dbReference type="PROSITE" id="PS50893">
    <property type="entry name" value="ABC_TRANSPORTER_2"/>
    <property type="match status" value="2"/>
</dbReference>
<proteinExistence type="predicted"/>
<dbReference type="InterPro" id="IPR003593">
    <property type="entry name" value="AAA+_ATPase"/>
</dbReference>
<dbReference type="InterPro" id="IPR051309">
    <property type="entry name" value="ABCF_ATPase"/>
</dbReference>
<gene>
    <name evidence="5" type="ORF">SAMN02745136_04298</name>
</gene>
<dbReference type="NCBIfam" id="NF000355">
    <property type="entry name" value="ribo_prot_ABC_F"/>
    <property type="match status" value="1"/>
</dbReference>
<dbReference type="PANTHER" id="PTHR42855">
    <property type="entry name" value="ABC TRANSPORTER ATP-BINDING SUBUNIT"/>
    <property type="match status" value="1"/>
</dbReference>
<dbReference type="InterPro" id="IPR003439">
    <property type="entry name" value="ABC_transporter-like_ATP-bd"/>
</dbReference>
<dbReference type="RefSeq" id="WP_073279038.1">
    <property type="nucleotide sequence ID" value="NZ_FRAC01000025.1"/>
</dbReference>
<dbReference type="GO" id="GO:0016887">
    <property type="term" value="F:ATP hydrolysis activity"/>
    <property type="evidence" value="ECO:0007669"/>
    <property type="project" value="InterPro"/>
</dbReference>
<dbReference type="FunFam" id="3.40.50.300:FF:000011">
    <property type="entry name" value="Putative ABC transporter ATP-binding component"/>
    <property type="match status" value="1"/>
</dbReference>
<evidence type="ECO:0000259" key="4">
    <source>
        <dbReference type="PROSITE" id="PS50893"/>
    </source>
</evidence>
<dbReference type="InterPro" id="IPR017871">
    <property type="entry name" value="ABC_transporter-like_CS"/>
</dbReference>
<dbReference type="CDD" id="cd03221">
    <property type="entry name" value="ABCF_EF-3"/>
    <property type="match status" value="1"/>
</dbReference>
<dbReference type="PROSITE" id="PS00211">
    <property type="entry name" value="ABC_TRANSPORTER_1"/>
    <property type="match status" value="1"/>
</dbReference>
<evidence type="ECO:0000256" key="3">
    <source>
        <dbReference type="SAM" id="Coils"/>
    </source>
</evidence>
<dbReference type="GO" id="GO:0005524">
    <property type="term" value="F:ATP binding"/>
    <property type="evidence" value="ECO:0007669"/>
    <property type="project" value="UniProtKB-KW"/>
</dbReference>
<organism evidence="5 6">
    <name type="scientific">Anaerocolumna jejuensis DSM 15929</name>
    <dbReference type="NCBI Taxonomy" id="1121322"/>
    <lineage>
        <taxon>Bacteria</taxon>
        <taxon>Bacillati</taxon>
        <taxon>Bacillota</taxon>
        <taxon>Clostridia</taxon>
        <taxon>Lachnospirales</taxon>
        <taxon>Lachnospiraceae</taxon>
        <taxon>Anaerocolumna</taxon>
    </lineage>
</organism>
<dbReference type="Gene3D" id="3.40.50.300">
    <property type="entry name" value="P-loop containing nucleotide triphosphate hydrolases"/>
    <property type="match status" value="2"/>
</dbReference>
<reference evidence="5 6" key="1">
    <citation type="submission" date="2016-11" db="EMBL/GenBank/DDBJ databases">
        <authorList>
            <person name="Jaros S."/>
            <person name="Januszkiewicz K."/>
            <person name="Wedrychowicz H."/>
        </authorList>
    </citation>
    <scope>NUCLEOTIDE SEQUENCE [LARGE SCALE GENOMIC DNA]</scope>
    <source>
        <strain evidence="5 6">DSM 15929</strain>
    </source>
</reference>
<keyword evidence="2 5" id="KW-0067">ATP-binding</keyword>
<dbReference type="Pfam" id="PF00005">
    <property type="entry name" value="ABC_tran"/>
    <property type="match status" value="2"/>
</dbReference>
<dbReference type="STRING" id="1121322.SAMN02745136_04298"/>
<dbReference type="Proteomes" id="UP000184386">
    <property type="component" value="Unassembled WGS sequence"/>
</dbReference>
<dbReference type="InterPro" id="IPR027417">
    <property type="entry name" value="P-loop_NTPase"/>
</dbReference>
<keyword evidence="6" id="KW-1185">Reference proteome</keyword>
<accession>A0A1M6YIV6</accession>
<feature type="coiled-coil region" evidence="3">
    <location>
        <begin position="280"/>
        <end position="307"/>
    </location>
</feature>
<keyword evidence="3" id="KW-0175">Coiled coil</keyword>
<feature type="domain" description="ABC transporter" evidence="4">
    <location>
        <begin position="327"/>
        <end position="508"/>
    </location>
</feature>